<comment type="similarity">
    <text evidence="2">Belongs to the TMEM97/sigma-2 receptor family.</text>
</comment>
<evidence type="ECO:0000256" key="1">
    <source>
        <dbReference type="ARBA" id="ARBA00004477"/>
    </source>
</evidence>
<dbReference type="RefSeq" id="XP_048328627.2">
    <property type="nucleotide sequence ID" value="XM_048472670.2"/>
</dbReference>
<evidence type="ECO:0000256" key="2">
    <source>
        <dbReference type="ARBA" id="ARBA00009096"/>
    </source>
</evidence>
<keyword evidence="6 7" id="KW-0472">Membrane</keyword>
<dbReference type="InterPro" id="IPR033118">
    <property type="entry name" value="EXPERA"/>
</dbReference>
<dbReference type="InterPro" id="IPR051987">
    <property type="entry name" value="Sigma-2_receptor-like"/>
</dbReference>
<evidence type="ECO:0000256" key="7">
    <source>
        <dbReference type="PIRNR" id="PIRNR031032"/>
    </source>
</evidence>
<dbReference type="PANTHER" id="PTHR31204">
    <property type="entry name" value="SIGMA INTRACELLULAR RECEPTOR 2"/>
    <property type="match status" value="1"/>
</dbReference>
<evidence type="ECO:0000256" key="5">
    <source>
        <dbReference type="ARBA" id="ARBA00022989"/>
    </source>
</evidence>
<gene>
    <name evidence="11 12 13 14" type="primary">LOC112491398</name>
</gene>
<feature type="transmembrane region" description="Helical" evidence="7">
    <location>
        <begin position="7"/>
        <end position="26"/>
    </location>
</feature>
<feature type="domain" description="EXPERA" evidence="9">
    <location>
        <begin position="8"/>
        <end position="140"/>
    </location>
</feature>
<evidence type="ECO:0000256" key="6">
    <source>
        <dbReference type="ARBA" id="ARBA00023136"/>
    </source>
</evidence>
<keyword evidence="3 7" id="KW-0812">Transmembrane</keyword>
<comment type="subcellular location">
    <subcellularLocation>
        <location evidence="1">Endoplasmic reticulum membrane</location>
        <topology evidence="1">Multi-pass membrane protein</topology>
    </subcellularLocation>
</comment>
<dbReference type="Pfam" id="PF05241">
    <property type="entry name" value="EBP"/>
    <property type="match status" value="1"/>
</dbReference>
<dbReference type="RefSeq" id="XP_048328625.2">
    <property type="nucleotide sequence ID" value="XM_048472668.2"/>
</dbReference>
<feature type="transmembrane region" description="Helical" evidence="7">
    <location>
        <begin position="97"/>
        <end position="119"/>
    </location>
</feature>
<reference evidence="11 12" key="1">
    <citation type="submission" date="2025-05" db="UniProtKB">
        <authorList>
            <consortium name="RefSeq"/>
        </authorList>
    </citation>
    <scope>IDENTIFICATION</scope>
    <source>
        <tissue evidence="11 12">Seedling</tissue>
    </source>
</reference>
<dbReference type="InterPro" id="IPR016964">
    <property type="entry name" value="Sigma2_recept"/>
</dbReference>
<name>A0ABM3IHM3_ZIZJJ</name>
<feature type="transmembrane region" description="Helical" evidence="7">
    <location>
        <begin position="125"/>
        <end position="145"/>
    </location>
</feature>
<proteinExistence type="inferred from homology"/>
<accession>A0ABM3IHM3</accession>
<evidence type="ECO:0000313" key="12">
    <source>
        <dbReference type="RefSeq" id="XP_048328626.2"/>
    </source>
</evidence>
<evidence type="ECO:0000256" key="8">
    <source>
        <dbReference type="SAM" id="MobiDB-lite"/>
    </source>
</evidence>
<keyword evidence="4" id="KW-0256">Endoplasmic reticulum</keyword>
<dbReference type="Proteomes" id="UP001652623">
    <property type="component" value="Chromosome 4"/>
</dbReference>
<evidence type="ECO:0000256" key="4">
    <source>
        <dbReference type="ARBA" id="ARBA00022824"/>
    </source>
</evidence>
<evidence type="ECO:0000313" key="13">
    <source>
        <dbReference type="RefSeq" id="XP_048328627.2"/>
    </source>
</evidence>
<dbReference type="PROSITE" id="PS51751">
    <property type="entry name" value="EXPERA"/>
    <property type="match status" value="1"/>
</dbReference>
<feature type="region of interest" description="Disordered" evidence="8">
    <location>
        <begin position="148"/>
        <end position="168"/>
    </location>
</feature>
<evidence type="ECO:0000256" key="3">
    <source>
        <dbReference type="ARBA" id="ARBA00022692"/>
    </source>
</evidence>
<protein>
    <submittedName>
        <fullName evidence="11 12">Uncharacterized protein LOC112491398</fullName>
    </submittedName>
</protein>
<dbReference type="RefSeq" id="XP_048328628.2">
    <property type="nucleotide sequence ID" value="XM_048472671.2"/>
</dbReference>
<organism evidence="10 13">
    <name type="scientific">Ziziphus jujuba</name>
    <name type="common">Chinese jujube</name>
    <name type="synonym">Ziziphus sativa</name>
    <dbReference type="NCBI Taxonomy" id="326968"/>
    <lineage>
        <taxon>Eukaryota</taxon>
        <taxon>Viridiplantae</taxon>
        <taxon>Streptophyta</taxon>
        <taxon>Embryophyta</taxon>
        <taxon>Tracheophyta</taxon>
        <taxon>Spermatophyta</taxon>
        <taxon>Magnoliopsida</taxon>
        <taxon>eudicotyledons</taxon>
        <taxon>Gunneridae</taxon>
        <taxon>Pentapetalae</taxon>
        <taxon>rosids</taxon>
        <taxon>fabids</taxon>
        <taxon>Rosales</taxon>
        <taxon>Rhamnaceae</taxon>
        <taxon>Paliureae</taxon>
        <taxon>Ziziphus</taxon>
    </lineage>
</organism>
<keyword evidence="5 7" id="KW-1133">Transmembrane helix</keyword>
<dbReference type="PIRSF" id="PIRSF031032">
    <property type="entry name" value="TMP_97_prd"/>
    <property type="match status" value="1"/>
</dbReference>
<evidence type="ECO:0000313" key="10">
    <source>
        <dbReference type="Proteomes" id="UP001652623"/>
    </source>
</evidence>
<sequence>MGAVVKLIDATIFLFLVVIVVGAPLIDSQICLPPSIFPNFLIDLKNWYTSEFGDYFFTNTPHFFVGMVWLQLLFQWPLALLNLYGILGSKSWFKTTCLMYGVSVISTMVPILSELLWSGKASDKMIMAYSPFMGLGVLATLRGLLPHPTTKTTSTDGKKPPLSRKKRV</sequence>
<keyword evidence="10" id="KW-1185">Reference proteome</keyword>
<evidence type="ECO:0000313" key="11">
    <source>
        <dbReference type="RefSeq" id="XP_048328625.2"/>
    </source>
</evidence>
<feature type="transmembrane region" description="Helical" evidence="7">
    <location>
        <begin position="63"/>
        <end position="85"/>
    </location>
</feature>
<dbReference type="PANTHER" id="PTHR31204:SF1">
    <property type="entry name" value="SIGMA INTRACELLULAR RECEPTOR 2"/>
    <property type="match status" value="1"/>
</dbReference>
<evidence type="ECO:0000259" key="9">
    <source>
        <dbReference type="PROSITE" id="PS51751"/>
    </source>
</evidence>
<evidence type="ECO:0000313" key="14">
    <source>
        <dbReference type="RefSeq" id="XP_048328628.2"/>
    </source>
</evidence>
<dbReference type="GeneID" id="112491398"/>
<dbReference type="RefSeq" id="XP_048328626.2">
    <property type="nucleotide sequence ID" value="XM_048472669.2"/>
</dbReference>